<feature type="compositionally biased region" description="Basic residues" evidence="1">
    <location>
        <begin position="13"/>
        <end position="24"/>
    </location>
</feature>
<keyword evidence="5" id="KW-1185">Reference proteome</keyword>
<dbReference type="GeneID" id="6098734"/>
<dbReference type="Proteomes" id="UP000006672">
    <property type="component" value="Unassembled WGS sequence"/>
</dbReference>
<feature type="compositionally biased region" description="Polar residues" evidence="1">
    <location>
        <begin position="1"/>
        <end position="12"/>
    </location>
</feature>
<dbReference type="SUPFAM" id="SSF47459">
    <property type="entry name" value="HLH, helix-loop-helix DNA-binding domain"/>
    <property type="match status" value="1"/>
</dbReference>
<evidence type="ECO:0000313" key="5">
    <source>
        <dbReference type="Proteomes" id="UP000006672"/>
    </source>
</evidence>
<dbReference type="InterPro" id="IPR036638">
    <property type="entry name" value="HLH_DNA-bd_sf"/>
</dbReference>
<name>A0A0K0IME9_BRUMA</name>
<evidence type="ECO:0000313" key="6">
    <source>
        <dbReference type="WBParaSite" id="Bm10209.1"/>
    </source>
</evidence>
<proteinExistence type="predicted"/>
<reference evidence="3 5" key="1">
    <citation type="journal article" date="2007" name="Science">
        <title>Draft genome of the filarial nematode parasite Brugia malayi.</title>
        <authorList>
            <person name="Ghedin E."/>
            <person name="Wang S."/>
            <person name="Spiro D."/>
            <person name="Caler E."/>
            <person name="Zhao Q."/>
            <person name="Crabtree J."/>
            <person name="Allen J.E."/>
            <person name="Delcher A.L."/>
            <person name="Guiliano D.B."/>
            <person name="Miranda-Saavedra D."/>
            <person name="Angiuoli S.V."/>
            <person name="Creasy T."/>
            <person name="Amedeo P."/>
            <person name="Haas B."/>
            <person name="El-Sayed N.M."/>
            <person name="Wortman J.R."/>
            <person name="Feldblyum T."/>
            <person name="Tallon L."/>
            <person name="Schatz M."/>
            <person name="Shumway M."/>
            <person name="Koo H."/>
            <person name="Salzberg S.L."/>
            <person name="Schobel S."/>
            <person name="Pertea M."/>
            <person name="Pop M."/>
            <person name="White O."/>
            <person name="Barton G.J."/>
            <person name="Carlow C.K."/>
            <person name="Crawford M.J."/>
            <person name="Daub J."/>
            <person name="Dimmic M.W."/>
            <person name="Estes C.F."/>
            <person name="Foster J.M."/>
            <person name="Ganatra M."/>
            <person name="Gregory W.F."/>
            <person name="Johnson N.M."/>
            <person name="Jin J."/>
            <person name="Komuniecki R."/>
            <person name="Korf I."/>
            <person name="Kumar S."/>
            <person name="Laney S."/>
            <person name="Li B.W."/>
            <person name="Li W."/>
            <person name="Lindblom T.H."/>
            <person name="Lustigman S."/>
            <person name="Ma D."/>
            <person name="Maina C.V."/>
            <person name="Martin D.M."/>
            <person name="McCarter J.P."/>
            <person name="McReynolds L."/>
            <person name="Mitreva M."/>
            <person name="Nutman T.B."/>
            <person name="Parkinson J."/>
            <person name="Peregrin-Alvarez J.M."/>
            <person name="Poole C."/>
            <person name="Ren Q."/>
            <person name="Saunders L."/>
            <person name="Sluder A.E."/>
            <person name="Smith K."/>
            <person name="Stanke M."/>
            <person name="Unnasch T.R."/>
            <person name="Ware J."/>
            <person name="Wei A.D."/>
            <person name="Weil G."/>
            <person name="Williams D.J."/>
            <person name="Zhang Y."/>
            <person name="Williams S.A."/>
            <person name="Fraser-Liggett C."/>
            <person name="Slatko B."/>
            <person name="Blaxter M.L."/>
            <person name="Scott A.L."/>
        </authorList>
    </citation>
    <scope>NUCLEOTIDE SEQUENCE</scope>
    <source>
        <strain evidence="3 5">FR3</strain>
    </source>
</reference>
<dbReference type="PROSITE" id="PS50888">
    <property type="entry name" value="BHLH"/>
    <property type="match status" value="1"/>
</dbReference>
<feature type="region of interest" description="Disordered" evidence="1">
    <location>
        <begin position="1"/>
        <end position="24"/>
    </location>
</feature>
<dbReference type="EMBL" id="CAAKNF010000196">
    <property type="protein sequence ID" value="VIO89449.1"/>
    <property type="molecule type" value="Genomic_DNA"/>
</dbReference>
<dbReference type="EMBL" id="LN856979">
    <property type="protein sequence ID" value="CDQ04936.1"/>
    <property type="molecule type" value="Genomic_DNA"/>
</dbReference>
<sequence>MATTTTIQTVRSRATKSARCSKKRRERKQVLEMLRRMVPFVNEHTPLLELLQKVIDYITELQELLNNPSTNAIESKENILPRRLNESGHKIYTYHCTYRSSSFAKSSI</sequence>
<protein>
    <submittedName>
        <fullName evidence="6">BHLH domain-containing protein</fullName>
    </submittedName>
    <submittedName>
        <fullName evidence="3">Bm10209</fullName>
    </submittedName>
</protein>
<evidence type="ECO:0000313" key="7">
    <source>
        <dbReference type="WormBase" id="Bm10209"/>
    </source>
</evidence>
<dbReference type="KEGG" id="bmy:BM_BM10209"/>
<feature type="domain" description="BHLH" evidence="2">
    <location>
        <begin position="11"/>
        <end position="61"/>
    </location>
</feature>
<reference evidence="4" key="3">
    <citation type="submission" date="2019-04" db="EMBL/GenBank/DDBJ databases">
        <authorList>
            <person name="Howe K."/>
            <person name="Paulini M."/>
            <person name="Williams G."/>
        </authorList>
    </citation>
    <scope>NUCLEOTIDE SEQUENCE [LARGE SCALE GENOMIC DNA]</scope>
    <source>
        <strain evidence="4">FR3</strain>
    </source>
</reference>
<evidence type="ECO:0000259" key="2">
    <source>
        <dbReference type="PROSITE" id="PS50888"/>
    </source>
</evidence>
<dbReference type="Gene3D" id="4.10.280.10">
    <property type="entry name" value="Helix-loop-helix DNA-binding domain"/>
    <property type="match status" value="1"/>
</dbReference>
<dbReference type="GO" id="GO:0046983">
    <property type="term" value="F:protein dimerization activity"/>
    <property type="evidence" value="ECO:0007669"/>
    <property type="project" value="InterPro"/>
</dbReference>
<dbReference type="InterPro" id="IPR011598">
    <property type="entry name" value="bHLH_dom"/>
</dbReference>
<gene>
    <name evidence="3 6 7" type="ORF">Bm10209</name>
    <name evidence="4" type="ORF">BM_BM10209</name>
    <name evidence="3" type="ORF">BM_Bm10209</name>
</gene>
<reference evidence="6" key="4">
    <citation type="submission" date="2019-12" db="UniProtKB">
        <authorList>
            <consortium name="WormBaseParasite"/>
        </authorList>
    </citation>
    <scope>IDENTIFICATION</scope>
</reference>
<evidence type="ECO:0000256" key="1">
    <source>
        <dbReference type="SAM" id="MobiDB-lite"/>
    </source>
</evidence>
<dbReference type="RefSeq" id="XP_001895284.1">
    <property type="nucleotide sequence ID" value="XM_001895249.1"/>
</dbReference>
<dbReference type="OMA" id="ENKICAY"/>
<dbReference type="WBParaSite" id="Bm10209.1">
    <property type="protein sequence ID" value="Bm10209.1"/>
    <property type="gene ID" value="WBGene00230470"/>
</dbReference>
<accession>A0A4E9EYM5</accession>
<evidence type="ECO:0000313" key="4">
    <source>
        <dbReference type="EMBL" id="VIO89449.1"/>
    </source>
</evidence>
<dbReference type="OrthoDB" id="10047910at2759"/>
<reference evidence="3" key="2">
    <citation type="submission" date="2012-12" db="EMBL/GenBank/DDBJ databases">
        <authorList>
            <person name="Gao Y.W."/>
            <person name="Fan S.T."/>
            <person name="Sun H.T."/>
            <person name="Wang Z."/>
            <person name="Gao X.L."/>
            <person name="Li Y.G."/>
            <person name="Wang T.C."/>
            <person name="Zhang K."/>
            <person name="Xu W.W."/>
            <person name="Yu Z.J."/>
            <person name="Xia X.Z."/>
        </authorList>
    </citation>
    <scope>NUCLEOTIDE SEQUENCE</scope>
    <source>
        <strain evidence="3">FR3</strain>
    </source>
</reference>
<organism evidence="5 6">
    <name type="scientific">Brugia malayi</name>
    <name type="common">Filarial nematode worm</name>
    <dbReference type="NCBI Taxonomy" id="6279"/>
    <lineage>
        <taxon>Eukaryota</taxon>
        <taxon>Metazoa</taxon>
        <taxon>Ecdysozoa</taxon>
        <taxon>Nematoda</taxon>
        <taxon>Chromadorea</taxon>
        <taxon>Rhabditida</taxon>
        <taxon>Spirurina</taxon>
        <taxon>Spiruromorpha</taxon>
        <taxon>Filarioidea</taxon>
        <taxon>Onchocercidae</taxon>
        <taxon>Brugia</taxon>
    </lineage>
</organism>
<accession>A0A0K0IME9</accession>
<evidence type="ECO:0000313" key="3">
    <source>
        <dbReference type="EMBL" id="CDQ04936.1"/>
    </source>
</evidence>
<dbReference type="CTD" id="6098734"/>
<dbReference type="WormBase" id="Bm10209">
    <property type="protein sequence ID" value="BM03180"/>
    <property type="gene ID" value="WBGene00230470"/>
</dbReference>
<dbReference type="AlphaFoldDB" id="A0A0K0IME9"/>